<organism evidence="5 6">
    <name type="scientific">Clostridium intestinale DSM 6191</name>
    <dbReference type="NCBI Taxonomy" id="1121320"/>
    <lineage>
        <taxon>Bacteria</taxon>
        <taxon>Bacillati</taxon>
        <taxon>Bacillota</taxon>
        <taxon>Clostridia</taxon>
        <taxon>Eubacteriales</taxon>
        <taxon>Clostridiaceae</taxon>
        <taxon>Clostridium</taxon>
    </lineage>
</organism>
<dbReference type="SUPFAM" id="SSF110738">
    <property type="entry name" value="Glycerate kinase I"/>
    <property type="match status" value="1"/>
</dbReference>
<dbReference type="EMBL" id="FQXU01000010">
    <property type="protein sequence ID" value="SHI26258.1"/>
    <property type="molecule type" value="Genomic_DNA"/>
</dbReference>
<dbReference type="PANTHER" id="PTHR21599:SF0">
    <property type="entry name" value="GLYCERATE KINASE"/>
    <property type="match status" value="1"/>
</dbReference>
<dbReference type="Gene3D" id="3.40.50.10350">
    <property type="entry name" value="Glycerate kinase, domain 1"/>
    <property type="match status" value="1"/>
</dbReference>
<evidence type="ECO:0000313" key="5">
    <source>
        <dbReference type="EMBL" id="SHI26258.1"/>
    </source>
</evidence>
<proteinExistence type="inferred from homology"/>
<dbReference type="NCBIfam" id="TIGR00045">
    <property type="entry name" value="glycerate kinase"/>
    <property type="match status" value="1"/>
</dbReference>
<gene>
    <name evidence="5" type="ORF">SAMN02745941_03222</name>
</gene>
<dbReference type="Gene3D" id="3.90.1510.10">
    <property type="entry name" value="Glycerate kinase, domain 2"/>
    <property type="match status" value="1"/>
</dbReference>
<dbReference type="RefSeq" id="WP_073021109.1">
    <property type="nucleotide sequence ID" value="NZ_FQXU01000010.1"/>
</dbReference>
<dbReference type="PIRSF" id="PIRSF006078">
    <property type="entry name" value="GlxK"/>
    <property type="match status" value="1"/>
</dbReference>
<keyword evidence="3 4" id="KW-0418">Kinase</keyword>
<evidence type="ECO:0000256" key="2">
    <source>
        <dbReference type="ARBA" id="ARBA00022679"/>
    </source>
</evidence>
<dbReference type="AlphaFoldDB" id="A0A1M5ZQ28"/>
<dbReference type="InterPro" id="IPR036129">
    <property type="entry name" value="Glycerate_kinase_sf"/>
</dbReference>
<reference evidence="5 6" key="1">
    <citation type="submission" date="2016-11" db="EMBL/GenBank/DDBJ databases">
        <authorList>
            <person name="Jaros S."/>
            <person name="Januszkiewicz K."/>
            <person name="Wedrychowicz H."/>
        </authorList>
    </citation>
    <scope>NUCLEOTIDE SEQUENCE [LARGE SCALE GENOMIC DNA]</scope>
    <source>
        <strain evidence="5 6">DSM 6191</strain>
    </source>
</reference>
<evidence type="ECO:0000313" key="6">
    <source>
        <dbReference type="Proteomes" id="UP000184241"/>
    </source>
</evidence>
<dbReference type="GO" id="GO:0031388">
    <property type="term" value="P:organic acid phosphorylation"/>
    <property type="evidence" value="ECO:0007669"/>
    <property type="project" value="UniProtKB-UniRule"/>
</dbReference>
<dbReference type="GO" id="GO:0008887">
    <property type="term" value="F:glycerate kinase activity"/>
    <property type="evidence" value="ECO:0007669"/>
    <property type="project" value="UniProtKB-UniRule"/>
</dbReference>
<protein>
    <submittedName>
        <fullName evidence="5">Glycerate kinase</fullName>
    </submittedName>
</protein>
<dbReference type="InterPro" id="IPR004381">
    <property type="entry name" value="Glycerate_kinase"/>
</dbReference>
<evidence type="ECO:0000256" key="4">
    <source>
        <dbReference type="PIRNR" id="PIRNR006078"/>
    </source>
</evidence>
<dbReference type="Proteomes" id="UP000184241">
    <property type="component" value="Unassembled WGS sequence"/>
</dbReference>
<dbReference type="Pfam" id="PF02595">
    <property type="entry name" value="Gly_kinase"/>
    <property type="match status" value="1"/>
</dbReference>
<accession>A0A1M5ZQ28</accession>
<keyword evidence="2 4" id="KW-0808">Transferase</keyword>
<comment type="similarity">
    <text evidence="1 4">Belongs to the glycerate kinase type-1 family.</text>
</comment>
<dbReference type="InterPro" id="IPR018197">
    <property type="entry name" value="Glycerate_kinase_RE-like"/>
</dbReference>
<evidence type="ECO:0000256" key="3">
    <source>
        <dbReference type="ARBA" id="ARBA00022777"/>
    </source>
</evidence>
<dbReference type="InterPro" id="IPR018193">
    <property type="entry name" value="Glyc_kinase_flavodox-like_fold"/>
</dbReference>
<dbReference type="PANTHER" id="PTHR21599">
    <property type="entry name" value="GLYCERATE KINASE"/>
    <property type="match status" value="1"/>
</dbReference>
<name>A0A1M5ZQ28_9CLOT</name>
<sequence length="380" mass="40472">MKIAIAPDSFKGSLSATEVANAIEKGIKKVDKSIETVKIPMADGGEGTVESLVEATGGKYIKVKVNDPLMREIEAVYGILGDNKTAAIEMAQASGLPLLKKEERNPMKTTTYGTGELIKHAVNSGCKNIIIGIGGSATNDGGAGMAMALGAKLLDKDDKDIPLGAEGLIKLKTIDLSTFDEKIRECKFIAACDVDNPLVGEKGASHIFGPQKGADEDMVKVLDEYLEHYGNLLEENLNVSVLNYPGAGAAGGLGAALLAFLNAELKRGIDIVIEASKLEERIKDSDLVITGEGMIDYQTQFGKTPFGVAETSKKYSKSVIAIAGGIGKDASDLYYKGIDSIFSIVDKPMTLDEAMENAENLLEDTAERIMRIVKLHTLLL</sequence>
<evidence type="ECO:0000256" key="1">
    <source>
        <dbReference type="ARBA" id="ARBA00006284"/>
    </source>
</evidence>